<evidence type="ECO:0000313" key="11">
    <source>
        <dbReference type="EMBL" id="GAA0327736.1"/>
    </source>
</evidence>
<evidence type="ECO:0000256" key="5">
    <source>
        <dbReference type="ARBA" id="ARBA00022777"/>
    </source>
</evidence>
<keyword evidence="2" id="KW-0723">Serine/threonine-protein kinase</keyword>
<feature type="domain" description="Protein kinase" evidence="10">
    <location>
        <begin position="11"/>
        <end position="273"/>
    </location>
</feature>
<dbReference type="PANTHER" id="PTHR43289">
    <property type="entry name" value="MITOGEN-ACTIVATED PROTEIN KINASE KINASE KINASE 20-RELATED"/>
    <property type="match status" value="1"/>
</dbReference>
<dbReference type="InterPro" id="IPR008271">
    <property type="entry name" value="Ser/Thr_kinase_AS"/>
</dbReference>
<dbReference type="EC" id="2.7.11.1" evidence="1"/>
<dbReference type="PROSITE" id="PS00107">
    <property type="entry name" value="PROTEIN_KINASE_ATP"/>
    <property type="match status" value="1"/>
</dbReference>
<dbReference type="InterPro" id="IPR000719">
    <property type="entry name" value="Prot_kinase_dom"/>
</dbReference>
<feature type="binding site" evidence="7">
    <location>
        <position position="40"/>
    </location>
    <ligand>
        <name>ATP</name>
        <dbReference type="ChEBI" id="CHEBI:30616"/>
    </ligand>
</feature>
<keyword evidence="3" id="KW-0808">Transferase</keyword>
<keyword evidence="12" id="KW-1185">Reference proteome</keyword>
<dbReference type="PROSITE" id="PS00108">
    <property type="entry name" value="PROTEIN_KINASE_ST"/>
    <property type="match status" value="1"/>
</dbReference>
<dbReference type="InterPro" id="IPR011009">
    <property type="entry name" value="Kinase-like_dom_sf"/>
</dbReference>
<keyword evidence="9" id="KW-1133">Transmembrane helix</keyword>
<comment type="caution">
    <text evidence="11">The sequence shown here is derived from an EMBL/GenBank/DDBJ whole genome shotgun (WGS) entry which is preliminary data.</text>
</comment>
<gene>
    <name evidence="11" type="ORF">GCM10010151_17130</name>
</gene>
<dbReference type="Gene3D" id="3.30.200.20">
    <property type="entry name" value="Phosphorylase Kinase, domain 1"/>
    <property type="match status" value="1"/>
</dbReference>
<dbReference type="Proteomes" id="UP001501822">
    <property type="component" value="Unassembled WGS sequence"/>
</dbReference>
<feature type="transmembrane region" description="Helical" evidence="9">
    <location>
        <begin position="460"/>
        <end position="482"/>
    </location>
</feature>
<proteinExistence type="predicted"/>
<feature type="transmembrane region" description="Helical" evidence="9">
    <location>
        <begin position="494"/>
        <end position="515"/>
    </location>
</feature>
<protein>
    <recommendedName>
        <fullName evidence="1">non-specific serine/threonine protein kinase</fullName>
        <ecNumber evidence="1">2.7.11.1</ecNumber>
    </recommendedName>
</protein>
<evidence type="ECO:0000259" key="10">
    <source>
        <dbReference type="PROSITE" id="PS50011"/>
    </source>
</evidence>
<evidence type="ECO:0000256" key="1">
    <source>
        <dbReference type="ARBA" id="ARBA00012513"/>
    </source>
</evidence>
<dbReference type="InterPro" id="IPR017441">
    <property type="entry name" value="Protein_kinase_ATP_BS"/>
</dbReference>
<dbReference type="PANTHER" id="PTHR43289:SF6">
    <property type="entry name" value="SERINE_THREONINE-PROTEIN KINASE NEKL-3"/>
    <property type="match status" value="1"/>
</dbReference>
<sequence length="527" mass="55387">MGPHTVLAGRYELVSPLGRGGMGQVWEAEDRRLNRTVAVKVLTDDALAGHTDPDELARRFAREAAVTAGLRTPGVPAVYDVGTYEGGLFLVLELITGRTLGDLMAEEGPLPVAWAAGIAAQVTAVLAAAHEGGLVHRDVKPQNLMLTGDGAVKVLDFGVAALVDQSTISRITRTGQPIGTLAYMAPEQLHGRPVTARTDLYALGCVLYEMLAGHRVFTAGSPAALMHLLLEQAPAPLHRDDLPEELNALLRQLLEKDPARRPADAQQTYDRLLPHVASPGPLGDIDLTAGRQSGTHLYSRALARLTAPHDRPSVAAPRPTFADQPVPVSWPAAADSHGAASHGAASHAAPSHGAASHGAASSHAAPSHGARPVGGSSWQPGGASVMGAPNSGGPPPAYPPPPMSGWSDPRMAAGPPTVHAPHGYGWKVLHSLWMLPTLLFGMGTWLSFAYIGARHRRPSWFVAAAVYLVLAVAAFALIGSAPENKDTIASNTGMVLWLLSWPAGIIHTLGVNFATRLPLRARRDRPA</sequence>
<reference evidence="12" key="1">
    <citation type="journal article" date="2019" name="Int. J. Syst. Evol. Microbiol.">
        <title>The Global Catalogue of Microorganisms (GCM) 10K type strain sequencing project: providing services to taxonomists for standard genome sequencing and annotation.</title>
        <authorList>
            <consortium name="The Broad Institute Genomics Platform"/>
            <consortium name="The Broad Institute Genome Sequencing Center for Infectious Disease"/>
            <person name="Wu L."/>
            <person name="Ma J."/>
        </authorList>
    </citation>
    <scope>NUCLEOTIDE SEQUENCE [LARGE SCALE GENOMIC DNA]</scope>
    <source>
        <strain evidence="12">JCM 3146</strain>
    </source>
</reference>
<keyword evidence="9" id="KW-0812">Transmembrane</keyword>
<feature type="region of interest" description="Disordered" evidence="8">
    <location>
        <begin position="309"/>
        <end position="410"/>
    </location>
</feature>
<keyword evidence="4 7" id="KW-0547">Nucleotide-binding</keyword>
<evidence type="ECO:0000256" key="4">
    <source>
        <dbReference type="ARBA" id="ARBA00022741"/>
    </source>
</evidence>
<dbReference type="PROSITE" id="PS50011">
    <property type="entry name" value="PROTEIN_KINASE_DOM"/>
    <property type="match status" value="1"/>
</dbReference>
<organism evidence="11 12">
    <name type="scientific">Actinoallomurus spadix</name>
    <dbReference type="NCBI Taxonomy" id="79912"/>
    <lineage>
        <taxon>Bacteria</taxon>
        <taxon>Bacillati</taxon>
        <taxon>Actinomycetota</taxon>
        <taxon>Actinomycetes</taxon>
        <taxon>Streptosporangiales</taxon>
        <taxon>Thermomonosporaceae</taxon>
        <taxon>Actinoallomurus</taxon>
    </lineage>
</organism>
<dbReference type="RefSeq" id="WP_252800854.1">
    <property type="nucleotide sequence ID" value="NZ_BAAABM010000009.1"/>
</dbReference>
<feature type="compositionally biased region" description="Pro residues" evidence="8">
    <location>
        <begin position="392"/>
        <end position="403"/>
    </location>
</feature>
<evidence type="ECO:0000256" key="6">
    <source>
        <dbReference type="ARBA" id="ARBA00022840"/>
    </source>
</evidence>
<dbReference type="CDD" id="cd14014">
    <property type="entry name" value="STKc_PknB_like"/>
    <property type="match status" value="1"/>
</dbReference>
<evidence type="ECO:0000256" key="7">
    <source>
        <dbReference type="PROSITE-ProRule" id="PRU10141"/>
    </source>
</evidence>
<keyword evidence="6 7" id="KW-0067">ATP-binding</keyword>
<evidence type="ECO:0000313" key="12">
    <source>
        <dbReference type="Proteomes" id="UP001501822"/>
    </source>
</evidence>
<evidence type="ECO:0000256" key="9">
    <source>
        <dbReference type="SAM" id="Phobius"/>
    </source>
</evidence>
<feature type="transmembrane region" description="Helical" evidence="9">
    <location>
        <begin position="432"/>
        <end position="453"/>
    </location>
</feature>
<accession>A0ABP3FXK7</accession>
<keyword evidence="9" id="KW-0472">Membrane</keyword>
<evidence type="ECO:0000256" key="8">
    <source>
        <dbReference type="SAM" id="MobiDB-lite"/>
    </source>
</evidence>
<evidence type="ECO:0000256" key="3">
    <source>
        <dbReference type="ARBA" id="ARBA00022679"/>
    </source>
</evidence>
<dbReference type="SMART" id="SM00220">
    <property type="entry name" value="S_TKc"/>
    <property type="match status" value="1"/>
</dbReference>
<feature type="compositionally biased region" description="Low complexity" evidence="8">
    <location>
        <begin position="331"/>
        <end position="370"/>
    </location>
</feature>
<dbReference type="EMBL" id="BAAABM010000009">
    <property type="protein sequence ID" value="GAA0327736.1"/>
    <property type="molecule type" value="Genomic_DNA"/>
</dbReference>
<keyword evidence="5" id="KW-0418">Kinase</keyword>
<evidence type="ECO:0000256" key="2">
    <source>
        <dbReference type="ARBA" id="ARBA00022527"/>
    </source>
</evidence>
<dbReference type="SUPFAM" id="SSF56112">
    <property type="entry name" value="Protein kinase-like (PK-like)"/>
    <property type="match status" value="1"/>
</dbReference>
<name>A0ABP3FXK7_9ACTN</name>
<dbReference type="Pfam" id="PF00069">
    <property type="entry name" value="Pkinase"/>
    <property type="match status" value="1"/>
</dbReference>
<dbReference type="Gene3D" id="1.10.510.10">
    <property type="entry name" value="Transferase(Phosphotransferase) domain 1"/>
    <property type="match status" value="1"/>
</dbReference>